<dbReference type="AlphaFoldDB" id="A0A1I5EHD9"/>
<dbReference type="eggNOG" id="ENOG5033S96">
    <property type="taxonomic scope" value="Bacteria"/>
</dbReference>
<dbReference type="RefSeq" id="WP_256255334.1">
    <property type="nucleotide sequence ID" value="NZ_FOVH01000004.1"/>
</dbReference>
<dbReference type="EMBL" id="FOVH01000004">
    <property type="protein sequence ID" value="SFO10939.1"/>
    <property type="molecule type" value="Genomic_DNA"/>
</dbReference>
<keyword evidence="2" id="KW-1185">Reference proteome</keyword>
<accession>A0A1I5EHD9</accession>
<dbReference type="InParanoid" id="A0A1I5EHD9"/>
<proteinExistence type="predicted"/>
<dbReference type="Gene3D" id="3.40.390.10">
    <property type="entry name" value="Collagenase (Catalytic Domain)"/>
    <property type="match status" value="1"/>
</dbReference>
<evidence type="ECO:0000313" key="1">
    <source>
        <dbReference type="EMBL" id="SFO10939.1"/>
    </source>
</evidence>
<organism evidence="1 2">
    <name type="scientific">Actinomadura madurae</name>
    <dbReference type="NCBI Taxonomy" id="1993"/>
    <lineage>
        <taxon>Bacteria</taxon>
        <taxon>Bacillati</taxon>
        <taxon>Actinomycetota</taxon>
        <taxon>Actinomycetes</taxon>
        <taxon>Streptosporangiales</taxon>
        <taxon>Thermomonosporaceae</taxon>
        <taxon>Actinomadura</taxon>
    </lineage>
</organism>
<evidence type="ECO:0000313" key="2">
    <source>
        <dbReference type="Proteomes" id="UP000183413"/>
    </source>
</evidence>
<dbReference type="GO" id="GO:0008237">
    <property type="term" value="F:metallopeptidase activity"/>
    <property type="evidence" value="ECO:0007669"/>
    <property type="project" value="InterPro"/>
</dbReference>
<dbReference type="Proteomes" id="UP000183413">
    <property type="component" value="Unassembled WGS sequence"/>
</dbReference>
<dbReference type="InterPro" id="IPR024079">
    <property type="entry name" value="MetalloPept_cat_dom_sf"/>
</dbReference>
<dbReference type="SUPFAM" id="SSF55486">
    <property type="entry name" value="Metalloproteases ('zincins'), catalytic domain"/>
    <property type="match status" value="1"/>
</dbReference>
<name>A0A1I5EHD9_9ACTN</name>
<gene>
    <name evidence="1" type="ORF">SAMN04489713_104126</name>
</gene>
<reference evidence="1 2" key="1">
    <citation type="submission" date="2016-10" db="EMBL/GenBank/DDBJ databases">
        <authorList>
            <person name="de Groot N.N."/>
        </authorList>
    </citation>
    <scope>NUCLEOTIDE SEQUENCE [LARGE SCALE GENOMIC DNA]</scope>
    <source>
        <strain evidence="1 2">DSM 43067</strain>
    </source>
</reference>
<protein>
    <submittedName>
        <fullName evidence="1">Uncharacterized protein</fullName>
    </submittedName>
</protein>
<sequence>MLESVLYRQWDVREGPPPPEVIGAVDSLASLPEPLKEKLADGLDGIYVGPGGVPQLDDMGHLRDRPLPSGRATWDICAGAYGDRKIVVGDRPSPTPDVMLHEVGHALDDIDGDDGEWTSDSPAFRRLYEECRPHLASEFHRQPDALGRREFFADAFAAISSRQRPALVDMLAGNIRTALEVMLFFNRRYGI</sequence>